<evidence type="ECO:0000313" key="8">
    <source>
        <dbReference type="EMBL" id="CAI5758298.1"/>
    </source>
</evidence>
<organism evidence="8 9">
    <name type="scientific">Candida verbasci</name>
    <dbReference type="NCBI Taxonomy" id="1227364"/>
    <lineage>
        <taxon>Eukaryota</taxon>
        <taxon>Fungi</taxon>
        <taxon>Dikarya</taxon>
        <taxon>Ascomycota</taxon>
        <taxon>Saccharomycotina</taxon>
        <taxon>Pichiomycetes</taxon>
        <taxon>Debaryomycetaceae</taxon>
        <taxon>Candida/Lodderomyces clade</taxon>
        <taxon>Candida</taxon>
    </lineage>
</organism>
<dbReference type="GO" id="GO:0005802">
    <property type="term" value="C:trans-Golgi network"/>
    <property type="evidence" value="ECO:0007669"/>
    <property type="project" value="TreeGrafter"/>
</dbReference>
<comment type="caution">
    <text evidence="8">The sequence shown here is derived from an EMBL/GenBank/DDBJ whole genome shotgun (WGS) entry which is preliminary data.</text>
</comment>
<evidence type="ECO:0000259" key="7">
    <source>
        <dbReference type="Pfam" id="PF04893"/>
    </source>
</evidence>
<name>A0A9W4TYX3_9ASCO</name>
<comment type="subcellular location">
    <subcellularLocation>
        <location evidence="6">Golgi apparatus membrane</location>
        <topology evidence="6">Multi-pass membrane protein</topology>
    </subcellularLocation>
    <subcellularLocation>
        <location evidence="1">Membrane</location>
        <topology evidence="1">Multi-pass membrane protein</topology>
    </subcellularLocation>
</comment>
<comment type="similarity">
    <text evidence="2 6">Belongs to the YIP1 family.</text>
</comment>
<keyword evidence="9" id="KW-1185">Reference proteome</keyword>
<keyword evidence="3 6" id="KW-0812">Transmembrane</keyword>
<dbReference type="InterPro" id="IPR045231">
    <property type="entry name" value="Yip1/4-like"/>
</dbReference>
<dbReference type="GO" id="GO:0000139">
    <property type="term" value="C:Golgi membrane"/>
    <property type="evidence" value="ECO:0007669"/>
    <property type="project" value="UniProtKB-SubCell"/>
</dbReference>
<gene>
    <name evidence="8" type="ORF">CANVERA_P2812</name>
</gene>
<dbReference type="GO" id="GO:0006888">
    <property type="term" value="P:endoplasmic reticulum to Golgi vesicle-mediated transport"/>
    <property type="evidence" value="ECO:0007669"/>
    <property type="project" value="InterPro"/>
</dbReference>
<dbReference type="AlphaFoldDB" id="A0A9W4TYX3"/>
<dbReference type="PANTHER" id="PTHR21236:SF1">
    <property type="entry name" value="PROTEIN YIPF6"/>
    <property type="match status" value="1"/>
</dbReference>
<keyword evidence="4 6" id="KW-1133">Transmembrane helix</keyword>
<feature type="transmembrane region" description="Helical" evidence="6">
    <location>
        <begin position="216"/>
        <end position="234"/>
    </location>
</feature>
<evidence type="ECO:0000256" key="1">
    <source>
        <dbReference type="ARBA" id="ARBA00004141"/>
    </source>
</evidence>
<dbReference type="PANTHER" id="PTHR21236">
    <property type="entry name" value="GOLGI MEMBRANE PROTEIN YIP1"/>
    <property type="match status" value="1"/>
</dbReference>
<accession>A0A9W4TYX3</accession>
<evidence type="ECO:0000313" key="9">
    <source>
        <dbReference type="Proteomes" id="UP001152885"/>
    </source>
</evidence>
<reference evidence="8" key="1">
    <citation type="submission" date="2022-12" db="EMBL/GenBank/DDBJ databases">
        <authorList>
            <person name="Brejova B."/>
        </authorList>
    </citation>
    <scope>NUCLEOTIDE SEQUENCE</scope>
</reference>
<dbReference type="OrthoDB" id="411251at2759"/>
<protein>
    <recommendedName>
        <fullName evidence="6">Protein YIP</fullName>
    </recommendedName>
</protein>
<evidence type="ECO:0000256" key="3">
    <source>
        <dbReference type="ARBA" id="ARBA00022692"/>
    </source>
</evidence>
<sequence>MTENNQYQQQQSSSTFPNFFVPKIDLSSSFKPFIQNDNKNGHQKIREREYKGGNTLDESVLSTLKRDGIQIARRLYIIVWPMQLAKLAKTQQTKFLNFANQNGINIPIPDGNEDENQFSGDLDLQENLHWDLWGPLLFSLIYSTVLATSSSQANTVFTGSFSFIWIFYIIIGLNVQLLGGTISFLSAISAIGYSMFPIVLGELFCSLLIKWRLIRLFLVIILDIWSIYVGVMSVKCSGVYPGRVLLAMYPVGLFYTLLSWLSIIT</sequence>
<feature type="domain" description="Yip1" evidence="7">
    <location>
        <begin position="126"/>
        <end position="261"/>
    </location>
</feature>
<dbReference type="Proteomes" id="UP001152885">
    <property type="component" value="Unassembled WGS sequence"/>
</dbReference>
<feature type="transmembrane region" description="Helical" evidence="6">
    <location>
        <begin position="246"/>
        <end position="264"/>
    </location>
</feature>
<keyword evidence="5 6" id="KW-0472">Membrane</keyword>
<feature type="transmembrane region" description="Helical" evidence="6">
    <location>
        <begin position="184"/>
        <end position="209"/>
    </location>
</feature>
<dbReference type="Pfam" id="PF04893">
    <property type="entry name" value="Yip1"/>
    <property type="match status" value="1"/>
</dbReference>
<dbReference type="InterPro" id="IPR006977">
    <property type="entry name" value="Yip1_dom"/>
</dbReference>
<dbReference type="EMBL" id="CANTUO010000002">
    <property type="protein sequence ID" value="CAI5758298.1"/>
    <property type="molecule type" value="Genomic_DNA"/>
</dbReference>
<evidence type="ECO:0000256" key="6">
    <source>
        <dbReference type="RuleBase" id="RU361264"/>
    </source>
</evidence>
<proteinExistence type="inferred from homology"/>
<evidence type="ECO:0000256" key="4">
    <source>
        <dbReference type="ARBA" id="ARBA00022989"/>
    </source>
</evidence>
<evidence type="ECO:0000256" key="5">
    <source>
        <dbReference type="ARBA" id="ARBA00023136"/>
    </source>
</evidence>
<comment type="caution">
    <text evidence="6">Lacks conserved residue(s) required for the propagation of feature annotation.</text>
</comment>
<evidence type="ECO:0000256" key="2">
    <source>
        <dbReference type="ARBA" id="ARBA00010596"/>
    </source>
</evidence>
<feature type="transmembrane region" description="Helical" evidence="6">
    <location>
        <begin position="156"/>
        <end position="178"/>
    </location>
</feature>